<name>A0A9P6ZQ53_9AGAM</name>
<organism evidence="1 2">
    <name type="scientific">Suillus placidus</name>
    <dbReference type="NCBI Taxonomy" id="48579"/>
    <lineage>
        <taxon>Eukaryota</taxon>
        <taxon>Fungi</taxon>
        <taxon>Dikarya</taxon>
        <taxon>Basidiomycota</taxon>
        <taxon>Agaricomycotina</taxon>
        <taxon>Agaricomycetes</taxon>
        <taxon>Agaricomycetidae</taxon>
        <taxon>Boletales</taxon>
        <taxon>Suillineae</taxon>
        <taxon>Suillaceae</taxon>
        <taxon>Suillus</taxon>
    </lineage>
</organism>
<dbReference type="AlphaFoldDB" id="A0A9P6ZQ53"/>
<proteinExistence type="predicted"/>
<evidence type="ECO:0008006" key="3">
    <source>
        <dbReference type="Google" id="ProtNLM"/>
    </source>
</evidence>
<reference evidence="1" key="1">
    <citation type="journal article" date="2020" name="New Phytol.">
        <title>Comparative genomics reveals dynamic genome evolution in host specialist ectomycorrhizal fungi.</title>
        <authorList>
            <person name="Lofgren L.A."/>
            <person name="Nguyen N.H."/>
            <person name="Vilgalys R."/>
            <person name="Ruytinx J."/>
            <person name="Liao H.L."/>
            <person name="Branco S."/>
            <person name="Kuo A."/>
            <person name="LaButti K."/>
            <person name="Lipzen A."/>
            <person name="Andreopoulos W."/>
            <person name="Pangilinan J."/>
            <person name="Riley R."/>
            <person name="Hundley H."/>
            <person name="Na H."/>
            <person name="Barry K."/>
            <person name="Grigoriev I.V."/>
            <person name="Stajich J.E."/>
            <person name="Kennedy P.G."/>
        </authorList>
    </citation>
    <scope>NUCLEOTIDE SEQUENCE</scope>
    <source>
        <strain evidence="1">DOB743</strain>
    </source>
</reference>
<evidence type="ECO:0000313" key="1">
    <source>
        <dbReference type="EMBL" id="KAG1774668.1"/>
    </source>
</evidence>
<dbReference type="OrthoDB" id="3253907at2759"/>
<accession>A0A9P6ZQ53</accession>
<feature type="non-terminal residue" evidence="1">
    <location>
        <position position="1"/>
    </location>
</feature>
<sequence length="135" mass="15455">TTNNLDVTRFAIQEITGHLETDATIWSNSRNKDISKKTKQFIFKALHGAHKIGEFWTNILTYTLLTYEHRARCAHCNEDVESMEHILIDCPNNASSLIWSLAKNTWPLKFGAWPRINLGTETTQPTTRTKEPPDS</sequence>
<comment type="caution">
    <text evidence="1">The sequence shown here is derived from an EMBL/GenBank/DDBJ whole genome shotgun (WGS) entry which is preliminary data.</text>
</comment>
<protein>
    <recommendedName>
        <fullName evidence="3">Reverse transcriptase zinc-binding domain-containing protein</fullName>
    </recommendedName>
</protein>
<dbReference type="Proteomes" id="UP000714275">
    <property type="component" value="Unassembled WGS sequence"/>
</dbReference>
<keyword evidence="2" id="KW-1185">Reference proteome</keyword>
<dbReference type="EMBL" id="JABBWD010000039">
    <property type="protein sequence ID" value="KAG1774668.1"/>
    <property type="molecule type" value="Genomic_DNA"/>
</dbReference>
<gene>
    <name evidence="1" type="ORF">EV702DRAFT_1121860</name>
</gene>
<evidence type="ECO:0000313" key="2">
    <source>
        <dbReference type="Proteomes" id="UP000714275"/>
    </source>
</evidence>